<dbReference type="AlphaFoldDB" id="A0A0M8K564"/>
<keyword evidence="1" id="KW-0472">Membrane</keyword>
<protein>
    <submittedName>
        <fullName evidence="2">Uncharacterized protein</fullName>
    </submittedName>
</protein>
<keyword evidence="3" id="KW-1185">Reference proteome</keyword>
<proteinExistence type="predicted"/>
<dbReference type="Proteomes" id="UP000037784">
    <property type="component" value="Unassembled WGS sequence"/>
</dbReference>
<evidence type="ECO:0000313" key="2">
    <source>
        <dbReference type="EMBL" id="GAP61913.1"/>
    </source>
</evidence>
<evidence type="ECO:0000256" key="1">
    <source>
        <dbReference type="SAM" id="Phobius"/>
    </source>
</evidence>
<reference evidence="3" key="2">
    <citation type="submission" date="2015-08" db="EMBL/GenBank/DDBJ databases">
        <title>Draft Genome Sequence of a Heterotrophic Facultative Anaerobic Bacterium Ardenticatena maritima Strain 110S.</title>
        <authorList>
            <person name="Kawaichi S."/>
            <person name="Yoshida T."/>
            <person name="Sako Y."/>
            <person name="Nakamura R."/>
        </authorList>
    </citation>
    <scope>NUCLEOTIDE SEQUENCE [LARGE SCALE GENOMIC DNA]</scope>
    <source>
        <strain evidence="3">110S</strain>
    </source>
</reference>
<dbReference type="EMBL" id="BBZA01000018">
    <property type="protein sequence ID" value="GAP61913.1"/>
    <property type="molecule type" value="Genomic_DNA"/>
</dbReference>
<keyword evidence="1" id="KW-0812">Transmembrane</keyword>
<name>A0A0M8K564_9CHLR</name>
<evidence type="ECO:0000313" key="3">
    <source>
        <dbReference type="Proteomes" id="UP000037784"/>
    </source>
</evidence>
<dbReference type="InParanoid" id="A0A0M8K564"/>
<gene>
    <name evidence="2" type="ORF">ARMA_0336</name>
</gene>
<sequence>MLGALAGAVPRFVGVLIRELGDGAWAQRAQWIMLGLYGVAGLIALWIVWLVLR</sequence>
<organism evidence="2 3">
    <name type="scientific">Ardenticatena maritima</name>
    <dbReference type="NCBI Taxonomy" id="872965"/>
    <lineage>
        <taxon>Bacteria</taxon>
        <taxon>Bacillati</taxon>
        <taxon>Chloroflexota</taxon>
        <taxon>Ardenticatenia</taxon>
        <taxon>Ardenticatenales</taxon>
        <taxon>Ardenticatenaceae</taxon>
        <taxon>Ardenticatena</taxon>
    </lineage>
</organism>
<comment type="caution">
    <text evidence="2">The sequence shown here is derived from an EMBL/GenBank/DDBJ whole genome shotgun (WGS) entry which is preliminary data.</text>
</comment>
<feature type="transmembrane region" description="Helical" evidence="1">
    <location>
        <begin position="31"/>
        <end position="52"/>
    </location>
</feature>
<keyword evidence="1" id="KW-1133">Transmembrane helix</keyword>
<dbReference type="STRING" id="872965.SE16_11755"/>
<accession>A0A0M8K564</accession>
<reference evidence="2 3" key="1">
    <citation type="journal article" date="2015" name="Genome Announc.">
        <title>Draft Genome Sequence of a Heterotrophic Facultative Anaerobic Thermophilic Bacterium, Ardenticatena maritima Strain 110ST.</title>
        <authorList>
            <person name="Kawaichi S."/>
            <person name="Yoshida T."/>
            <person name="Sako Y."/>
            <person name="Nakamura R."/>
        </authorList>
    </citation>
    <scope>NUCLEOTIDE SEQUENCE [LARGE SCALE GENOMIC DNA]</scope>
    <source>
        <strain evidence="2 3">110S</strain>
    </source>
</reference>